<protein>
    <submittedName>
        <fullName evidence="1">Uncharacterized protein</fullName>
    </submittedName>
</protein>
<evidence type="ECO:0000313" key="2">
    <source>
        <dbReference type="Proteomes" id="UP000000600"/>
    </source>
</evidence>
<dbReference type="KEGG" id="ptm:GSPATT00022836001"/>
<keyword evidence="2" id="KW-1185">Reference proteome</keyword>
<dbReference type="AlphaFoldDB" id="A0E2Z7"/>
<proteinExistence type="predicted"/>
<dbReference type="InParanoid" id="A0E2Z7"/>
<reference evidence="1 2" key="1">
    <citation type="journal article" date="2006" name="Nature">
        <title>Global trends of whole-genome duplications revealed by the ciliate Paramecium tetraurelia.</title>
        <authorList>
            <consortium name="Genoscope"/>
            <person name="Aury J.-M."/>
            <person name="Jaillon O."/>
            <person name="Duret L."/>
            <person name="Noel B."/>
            <person name="Jubin C."/>
            <person name="Porcel B.M."/>
            <person name="Segurens B."/>
            <person name="Daubin V."/>
            <person name="Anthouard V."/>
            <person name="Aiach N."/>
            <person name="Arnaiz O."/>
            <person name="Billaut A."/>
            <person name="Beisson J."/>
            <person name="Blanc I."/>
            <person name="Bouhouche K."/>
            <person name="Camara F."/>
            <person name="Duharcourt S."/>
            <person name="Guigo R."/>
            <person name="Gogendeau D."/>
            <person name="Katinka M."/>
            <person name="Keller A.-M."/>
            <person name="Kissmehl R."/>
            <person name="Klotz C."/>
            <person name="Koll F."/>
            <person name="Le Moue A."/>
            <person name="Lepere C."/>
            <person name="Malinsky S."/>
            <person name="Nowacki M."/>
            <person name="Nowak J.K."/>
            <person name="Plattner H."/>
            <person name="Poulain J."/>
            <person name="Ruiz F."/>
            <person name="Serrano V."/>
            <person name="Zagulski M."/>
            <person name="Dessen P."/>
            <person name="Betermier M."/>
            <person name="Weissenbach J."/>
            <person name="Scarpelli C."/>
            <person name="Schachter V."/>
            <person name="Sperling L."/>
            <person name="Meyer E."/>
            <person name="Cohen J."/>
            <person name="Wincker P."/>
        </authorList>
    </citation>
    <scope>NUCLEOTIDE SEQUENCE [LARGE SCALE GENOMIC DNA]</scope>
    <source>
        <strain evidence="1 2">Stock d4-2</strain>
    </source>
</reference>
<name>A0E2Z7_PARTE</name>
<dbReference type="HOGENOM" id="CLU_1985917_0_0_1"/>
<dbReference type="EMBL" id="CT868655">
    <property type="protein sequence ID" value="CAK89664.1"/>
    <property type="molecule type" value="Genomic_DNA"/>
</dbReference>
<sequence length="126" mass="14847">MFRVIQSYSTFKYNRITDLSSSCKLWQLTKNNMTVELTLKVAIGIVKPKNAKLIYINLTDKVRQFRMKPICVKSKPRIKFKILLTVLFQVERLAQFLLNHVRLSQLLCDGKMQAQLWLLVRKSMNQ</sequence>
<evidence type="ECO:0000313" key="1">
    <source>
        <dbReference type="EMBL" id="CAK89664.1"/>
    </source>
</evidence>
<organism evidence="1 2">
    <name type="scientific">Paramecium tetraurelia</name>
    <dbReference type="NCBI Taxonomy" id="5888"/>
    <lineage>
        <taxon>Eukaryota</taxon>
        <taxon>Sar</taxon>
        <taxon>Alveolata</taxon>
        <taxon>Ciliophora</taxon>
        <taxon>Intramacronucleata</taxon>
        <taxon>Oligohymenophorea</taxon>
        <taxon>Peniculida</taxon>
        <taxon>Parameciidae</taxon>
        <taxon>Paramecium</taxon>
    </lineage>
</organism>
<dbReference type="RefSeq" id="XP_001457061.1">
    <property type="nucleotide sequence ID" value="XM_001457024.1"/>
</dbReference>
<gene>
    <name evidence="1" type="ORF">GSPATT00022836001</name>
</gene>
<dbReference type="GeneID" id="5042846"/>
<accession>A0E2Z7</accession>
<dbReference type="Proteomes" id="UP000000600">
    <property type="component" value="Unassembled WGS sequence"/>
</dbReference>